<dbReference type="OrthoDB" id="2506647at2759"/>
<feature type="compositionally biased region" description="Basic and acidic residues" evidence="1">
    <location>
        <begin position="242"/>
        <end position="251"/>
    </location>
</feature>
<name>A0A5A8CT31_CAFRO</name>
<dbReference type="AlphaFoldDB" id="A0A5A8CT31"/>
<evidence type="ECO:0000313" key="2">
    <source>
        <dbReference type="EMBL" id="KAA0155908.1"/>
    </source>
</evidence>
<evidence type="ECO:0008006" key="6">
    <source>
        <dbReference type="Google" id="ProtNLM"/>
    </source>
</evidence>
<evidence type="ECO:0000313" key="3">
    <source>
        <dbReference type="EMBL" id="KAA0178346.1"/>
    </source>
</evidence>
<dbReference type="Pfam" id="PF01161">
    <property type="entry name" value="PBP"/>
    <property type="match status" value="1"/>
</dbReference>
<dbReference type="InterPro" id="IPR008914">
    <property type="entry name" value="PEBP"/>
</dbReference>
<proteinExistence type="predicted"/>
<feature type="region of interest" description="Disordered" evidence="1">
    <location>
        <begin position="223"/>
        <end position="251"/>
    </location>
</feature>
<gene>
    <name evidence="3" type="ORF">FNF27_00196</name>
    <name evidence="2" type="ORF">FNF29_01327</name>
</gene>
<dbReference type="EMBL" id="VLTN01000005">
    <property type="protein sequence ID" value="KAA0155908.1"/>
    <property type="molecule type" value="Genomic_DNA"/>
</dbReference>
<evidence type="ECO:0000256" key="1">
    <source>
        <dbReference type="SAM" id="MobiDB-lite"/>
    </source>
</evidence>
<dbReference type="CDD" id="cd00866">
    <property type="entry name" value="PEBP_euk"/>
    <property type="match status" value="1"/>
</dbReference>
<dbReference type="Proteomes" id="UP000322899">
    <property type="component" value="Unassembled WGS sequence"/>
</dbReference>
<dbReference type="Gene3D" id="3.90.280.10">
    <property type="entry name" value="PEBP-like"/>
    <property type="match status" value="1"/>
</dbReference>
<dbReference type="SUPFAM" id="SSF49777">
    <property type="entry name" value="PEBP-like"/>
    <property type="match status" value="1"/>
</dbReference>
<sequence>MEVRSRMAGDSLLSGGVPDPVLEESLESGRIIPDVVPCLDLKVKARFALAGRPIVCGEQRALQHSQAGLQFVIDPEGASGKGQMYSVVVVDPDVPLGLGPILHYAAVNVSARGGELGASGMGAAAVLQQWEPPAPPARTGLHRYVILVYRQPGPVNFVEAKLSITKFMFDLEEWTGKLRLGDPVAASYFTCEYEPGCHASCLLSALCCAFCCWTTPSRDFHRRARESGGNTGAAPPRARRGGAPDESVHMA</sequence>
<dbReference type="InterPro" id="IPR036610">
    <property type="entry name" value="PEBP-like_sf"/>
</dbReference>
<dbReference type="PANTHER" id="PTHR11362:SF82">
    <property type="entry name" value="PHOSPHATIDYLETHANOLAMINE-BINDING PROTEIN 4"/>
    <property type="match status" value="1"/>
</dbReference>
<evidence type="ECO:0000313" key="5">
    <source>
        <dbReference type="Proteomes" id="UP000323011"/>
    </source>
</evidence>
<accession>A0A5A8CT31</accession>
<dbReference type="EMBL" id="VLTO01000001">
    <property type="protein sequence ID" value="KAA0178346.1"/>
    <property type="molecule type" value="Genomic_DNA"/>
</dbReference>
<dbReference type="PANTHER" id="PTHR11362">
    <property type="entry name" value="PHOSPHATIDYLETHANOLAMINE-BINDING PROTEIN"/>
    <property type="match status" value="1"/>
</dbReference>
<dbReference type="Proteomes" id="UP000323011">
    <property type="component" value="Unassembled WGS sequence"/>
</dbReference>
<organism evidence="2 5">
    <name type="scientific">Cafeteria roenbergensis</name>
    <name type="common">Marine flagellate</name>
    <dbReference type="NCBI Taxonomy" id="33653"/>
    <lineage>
        <taxon>Eukaryota</taxon>
        <taxon>Sar</taxon>
        <taxon>Stramenopiles</taxon>
        <taxon>Bigyra</taxon>
        <taxon>Opalozoa</taxon>
        <taxon>Bicosoecida</taxon>
        <taxon>Cafeteriaceae</taxon>
        <taxon>Cafeteria</taxon>
    </lineage>
</organism>
<protein>
    <recommendedName>
        <fullName evidence="6">Phosphatidylethanolamine-binding protein</fullName>
    </recommendedName>
</protein>
<reference evidence="4 5" key="1">
    <citation type="submission" date="2019-07" db="EMBL/GenBank/DDBJ databases">
        <title>Genomes of Cafeteria roenbergensis.</title>
        <authorList>
            <person name="Fischer M.G."/>
            <person name="Hackl T."/>
            <person name="Roman M."/>
        </authorList>
    </citation>
    <scope>NUCLEOTIDE SEQUENCE [LARGE SCALE GENOMIC DNA]</scope>
    <source>
        <strain evidence="2 5">BVI</strain>
        <strain evidence="3 4">E4-10P</strain>
    </source>
</reference>
<evidence type="ECO:0000313" key="4">
    <source>
        <dbReference type="Proteomes" id="UP000322899"/>
    </source>
</evidence>
<comment type="caution">
    <text evidence="2">The sequence shown here is derived from an EMBL/GenBank/DDBJ whole genome shotgun (WGS) entry which is preliminary data.</text>
</comment>
<keyword evidence="5" id="KW-1185">Reference proteome</keyword>
<dbReference type="InterPro" id="IPR035810">
    <property type="entry name" value="PEBP_euk"/>
</dbReference>